<evidence type="ECO:0000313" key="3">
    <source>
        <dbReference type="Proteomes" id="UP000519023"/>
    </source>
</evidence>
<evidence type="ECO:0000259" key="1">
    <source>
        <dbReference type="Pfam" id="PF13166"/>
    </source>
</evidence>
<dbReference type="Proteomes" id="UP000519023">
    <property type="component" value="Unassembled WGS sequence"/>
</dbReference>
<dbReference type="PANTHER" id="PTHR32182">
    <property type="entry name" value="DNA REPLICATION AND REPAIR PROTEIN RECF"/>
    <property type="match status" value="1"/>
</dbReference>
<dbReference type="GO" id="GO:0000731">
    <property type="term" value="P:DNA synthesis involved in DNA repair"/>
    <property type="evidence" value="ECO:0007669"/>
    <property type="project" value="TreeGrafter"/>
</dbReference>
<comment type="caution">
    <text evidence="2">The sequence shown here is derived from an EMBL/GenBank/DDBJ whole genome shotgun (WGS) entry which is preliminary data.</text>
</comment>
<dbReference type="SUPFAM" id="SSF52540">
    <property type="entry name" value="P-loop containing nucleoside triphosphate hydrolases"/>
    <property type="match status" value="1"/>
</dbReference>
<name>A0A7X9ZTW9_9SPHN</name>
<keyword evidence="3" id="KW-1185">Reference proteome</keyword>
<protein>
    <submittedName>
        <fullName evidence="2">AAA family ATPase</fullName>
    </submittedName>
</protein>
<dbReference type="Gene3D" id="3.40.50.300">
    <property type="entry name" value="P-loop containing nucleotide triphosphate hydrolases"/>
    <property type="match status" value="1"/>
</dbReference>
<accession>A0A7X9ZTW9</accession>
<dbReference type="CDD" id="cd00267">
    <property type="entry name" value="ABC_ATPase"/>
    <property type="match status" value="1"/>
</dbReference>
<dbReference type="InterPro" id="IPR027417">
    <property type="entry name" value="P-loop_NTPase"/>
</dbReference>
<dbReference type="InterPro" id="IPR026866">
    <property type="entry name" value="CR006_AAA"/>
</dbReference>
<evidence type="ECO:0000313" key="2">
    <source>
        <dbReference type="EMBL" id="NML12067.1"/>
    </source>
</evidence>
<dbReference type="EMBL" id="JABBFV010000016">
    <property type="protein sequence ID" value="NML12067.1"/>
    <property type="molecule type" value="Genomic_DNA"/>
</dbReference>
<feature type="domain" description="Protein CR006 P-loop" evidence="1">
    <location>
        <begin position="391"/>
        <end position="710"/>
    </location>
</feature>
<reference evidence="2 3" key="1">
    <citation type="submission" date="2020-04" db="EMBL/GenBank/DDBJ databases">
        <title>Sphingobium sp. AR-3-1 isolated from Arctic soil.</title>
        <authorList>
            <person name="Dahal R.H."/>
            <person name="Chaudhary D.K."/>
        </authorList>
    </citation>
    <scope>NUCLEOTIDE SEQUENCE [LARGE SCALE GENOMIC DNA]</scope>
    <source>
        <strain evidence="2 3">AR-3-1</strain>
    </source>
</reference>
<gene>
    <name evidence="2" type="ORF">HHL08_18280</name>
</gene>
<dbReference type="RefSeq" id="WP_169574485.1">
    <property type="nucleotide sequence ID" value="NZ_JABBFV010000016.1"/>
</dbReference>
<dbReference type="GO" id="GO:0006302">
    <property type="term" value="P:double-strand break repair"/>
    <property type="evidence" value="ECO:0007669"/>
    <property type="project" value="TreeGrafter"/>
</dbReference>
<organism evidence="2 3">
    <name type="scientific">Sphingobium psychrophilum</name>
    <dbReference type="NCBI Taxonomy" id="2728834"/>
    <lineage>
        <taxon>Bacteria</taxon>
        <taxon>Pseudomonadati</taxon>
        <taxon>Pseudomonadota</taxon>
        <taxon>Alphaproteobacteria</taxon>
        <taxon>Sphingomonadales</taxon>
        <taxon>Sphingomonadaceae</taxon>
        <taxon>Sphingobium</taxon>
    </lineage>
</organism>
<dbReference type="Pfam" id="PF13166">
    <property type="entry name" value="AAA_13"/>
    <property type="match status" value="1"/>
</dbReference>
<dbReference type="AlphaFoldDB" id="A0A7X9ZTW9"/>
<dbReference type="PANTHER" id="PTHR32182:SF0">
    <property type="entry name" value="DNA REPLICATION AND REPAIR PROTEIN RECF"/>
    <property type="match status" value="1"/>
</dbReference>
<proteinExistence type="predicted"/>
<sequence>MMASEPIDDIVAWSNTLSTWRQDCLRRLALADDLSDSDQAELLGMIKQEAGLALAEVPPTAIPFTKQHFNGGSHTPIVLKGIANIVGVNRLLSNASLEFCPKALTVIYGRNGSGKSGFVRILRTACRTRIENAATLKVLADVYGDGKGALSADILIDAGAGEVPIAWTPGMTAAPQLGQVAVFDTASAQLYVDGGNKIRYLPFGLALPHRLNAVCLALKAVLESEKRTAVGDKVSLTTIAFLAVRATAAQKFNQAVNKSTTDSAIEKASAFDDADDARLIEVAGILSAGTSAAADMSSLVTWVETITAECTTAETSLSDAALAAATELKGKALSAREAAKVSAGALFDDEPLHGVSSDSWRRLWRAARDYSVAEAYPGQAFPVLPTAGSDAECVLCQQPLLPDGAARMHRFQAYMDDTLDTAATRAEQAVVEAIAALPVFKQLTADDFAERIEQIRSRDTLLADTLVTFHQSVMVRRAEAAARLAGEAENDVAALGSTADAVKALASKLADEKAALIKAGDVEERLKLESEKAELEDRKILNANAAKLTTRRDLMVTDAAYAKALALVATTGITKRANELLDAHLTSAVVEQFDEERARFEIKHLKIGLARKSGQTNAEFEVNPQTTLTKITSQILSEGEQRALALAGFLTEVALTEGSGPIIVDDPVSSLDRDRSAKVADRIAEEAQKRQVVVFTHDMVFFNELCRAADECGIEPVTVALFSDLDAAGKIDPAGMVWKGLNVAKRIGHIKNRFAPMPKLYATSPADYEYEIKGLYGRLRDTYERVVEEVIFCDIVRRGSDVVQTQMLRFVTLPDALAIQFHEGMSRANTHSHDNPASDTVPVPKPAEFQAHLAELEKLVADFKTAKDLAEAARPQMKLKK</sequence>